<dbReference type="EMBL" id="CP125942">
    <property type="protein sequence ID" value="XAO45814.1"/>
    <property type="molecule type" value="Genomic_DNA"/>
</dbReference>
<dbReference type="KEGG" id="gey:QMQ05_16000"/>
<dbReference type="AlphaFoldDB" id="A0AAU6WDP6"/>
<protein>
    <submittedName>
        <fullName evidence="2">Uncharacterized protein</fullName>
    </submittedName>
</protein>
<feature type="chain" id="PRO_5043403013" evidence="1">
    <location>
        <begin position="28"/>
        <end position="622"/>
    </location>
</feature>
<organism evidence="2 3">
    <name type="scientific">Glutamicibacter ectropisis</name>
    <dbReference type="NCBI Taxonomy" id="3046593"/>
    <lineage>
        <taxon>Bacteria</taxon>
        <taxon>Bacillati</taxon>
        <taxon>Actinomycetota</taxon>
        <taxon>Actinomycetes</taxon>
        <taxon>Micrococcales</taxon>
        <taxon>Micrococcaceae</taxon>
        <taxon>Glutamicibacter</taxon>
    </lineage>
</organism>
<evidence type="ECO:0000313" key="2">
    <source>
        <dbReference type="EMBL" id="XAO45814.1"/>
    </source>
</evidence>
<dbReference type="RefSeq" id="WP_345471653.1">
    <property type="nucleotide sequence ID" value="NZ_CP125942.1"/>
</dbReference>
<sequence>MNFHRTTLAISAALALVVGGLTPAAQAAPPHSCWSWSDEEDRPFHMECSEVESLADLDVPTTVTELRILNQDESTIAGLERLKDMQQLISVEIYGATNEAVAAAAQLPNLKKLWVTFLPASGVTEATRTALTKMTKLTSLTVQDAGLTDYSWVAAMPLLEEFKANETHSLSKGWVGKTLAFAPIVGVDGRALVPHRPSGAADPQPVYTKLTATSVLPMVAGSNVMVATSDATTGSSLISSDIYVVLVTDVFDTAKSSPLRVNYRTARKGNSDSPFAIVGDELEIPWGSYAQKNFQWFRDAVAVPGATGLTYKLTPADAGKKITAKYSSVEKTSWDKKIVYVPTATLSTEYDLQIPASESAHPAAKLTGTGFVTEKLSVALDPTVFSHAQKTYQWFKDDTTAIKGATGPTFIPDDSLNLKRVHAVVTFVGAHAEPVELISKSVKIDHGNLKSGKPTISGSVRVGSKLTAKPGTVSKQDAKLTYIWLRNGKEIFQQNRSTYTLVPADLGKKISVKTQFTHRYYNTVVTQSTATKTVAPGTLKVSKKPTLSGKKIVGKTVKASSGAYSPIAEKVTYQWQRSGKNIKGATKSGYRVTKADKGKKLTVKVSAIKKGYTTKSSVVTAN</sequence>
<proteinExistence type="predicted"/>
<accession>A0AAU6WDP6</accession>
<feature type="signal peptide" evidence="1">
    <location>
        <begin position="1"/>
        <end position="27"/>
    </location>
</feature>
<name>A0AAU6WDP6_9MICC</name>
<evidence type="ECO:0000313" key="3">
    <source>
        <dbReference type="Proteomes" id="UP001486888"/>
    </source>
</evidence>
<reference evidence="2 3" key="1">
    <citation type="submission" date="2023-05" db="EMBL/GenBank/DDBJ databases">
        <title>Glutamicibacter sp. B1, complete genome.</title>
        <authorList>
            <person name="Long Y.H."/>
            <person name="Fang T."/>
            <person name="Li X.Y."/>
        </authorList>
    </citation>
    <scope>NUCLEOTIDE SEQUENCE [LARGE SCALE GENOMIC DNA]</scope>
    <source>
        <strain evidence="2 3">B1</strain>
    </source>
</reference>
<keyword evidence="3" id="KW-1185">Reference proteome</keyword>
<gene>
    <name evidence="2" type="ORF">QMQ05_16000</name>
</gene>
<dbReference type="Proteomes" id="UP001486888">
    <property type="component" value="Chromosome"/>
</dbReference>
<evidence type="ECO:0000256" key="1">
    <source>
        <dbReference type="SAM" id="SignalP"/>
    </source>
</evidence>
<dbReference type="InterPro" id="IPR032675">
    <property type="entry name" value="LRR_dom_sf"/>
</dbReference>
<dbReference type="Gene3D" id="2.60.40.2700">
    <property type="match status" value="4"/>
</dbReference>
<keyword evidence="1" id="KW-0732">Signal</keyword>
<dbReference type="Gene3D" id="3.80.10.10">
    <property type="entry name" value="Ribonuclease Inhibitor"/>
    <property type="match status" value="1"/>
</dbReference>